<accession>A0AA36AQ83</accession>
<sequence>MVFPYERPVPKLYSEALRPPHLDGGYHSLVQDWADLKKPGSRRRLRQPLRPIVSENIQLHRIHCDPAYISSKPKATKLSEIEYGKILALKAGGMSIRKIAEKIKNPDNYNRFHAEGRPGATSERDGRVIVRAALLFLNQGSSGRRNLDIQRKKNDFVPWFPPEETVRAPVTVPFL</sequence>
<proteinExistence type="predicted"/>
<dbReference type="EMBL" id="OX597816">
    <property type="protein sequence ID" value="CAI9720345.1"/>
    <property type="molecule type" value="Genomic_DNA"/>
</dbReference>
<evidence type="ECO:0000313" key="2">
    <source>
        <dbReference type="Proteomes" id="UP001162480"/>
    </source>
</evidence>
<name>A0AA36AQ83_OCTVU</name>
<gene>
    <name evidence="1" type="ORF">OCTVUL_1B029161</name>
</gene>
<dbReference type="AlphaFoldDB" id="A0AA36AQ83"/>
<dbReference type="Gene3D" id="1.10.10.60">
    <property type="entry name" value="Homeodomain-like"/>
    <property type="match status" value="1"/>
</dbReference>
<reference evidence="1" key="1">
    <citation type="submission" date="2023-08" db="EMBL/GenBank/DDBJ databases">
        <authorList>
            <person name="Alioto T."/>
            <person name="Alioto T."/>
            <person name="Gomez Garrido J."/>
        </authorList>
    </citation>
    <scope>NUCLEOTIDE SEQUENCE</scope>
</reference>
<organism evidence="1 2">
    <name type="scientific">Octopus vulgaris</name>
    <name type="common">Common octopus</name>
    <dbReference type="NCBI Taxonomy" id="6645"/>
    <lineage>
        <taxon>Eukaryota</taxon>
        <taxon>Metazoa</taxon>
        <taxon>Spiralia</taxon>
        <taxon>Lophotrochozoa</taxon>
        <taxon>Mollusca</taxon>
        <taxon>Cephalopoda</taxon>
        <taxon>Coleoidea</taxon>
        <taxon>Octopodiformes</taxon>
        <taxon>Octopoda</taxon>
        <taxon>Incirrata</taxon>
        <taxon>Octopodidae</taxon>
        <taxon>Octopus</taxon>
    </lineage>
</organism>
<evidence type="ECO:0000313" key="1">
    <source>
        <dbReference type="EMBL" id="CAI9720345.1"/>
    </source>
</evidence>
<keyword evidence="2" id="KW-1185">Reference proteome</keyword>
<dbReference type="Proteomes" id="UP001162480">
    <property type="component" value="Chromosome 3"/>
</dbReference>
<protein>
    <submittedName>
        <fullName evidence="1">---NA</fullName>
    </submittedName>
</protein>